<reference evidence="2 3" key="1">
    <citation type="journal article" date="2022" name="Nat. Genet.">
        <title>Improved pea reference genome and pan-genome highlight genomic features and evolutionary characteristics.</title>
        <authorList>
            <person name="Yang T."/>
            <person name="Liu R."/>
            <person name="Luo Y."/>
            <person name="Hu S."/>
            <person name="Wang D."/>
            <person name="Wang C."/>
            <person name="Pandey M.K."/>
            <person name="Ge S."/>
            <person name="Xu Q."/>
            <person name="Li N."/>
            <person name="Li G."/>
            <person name="Huang Y."/>
            <person name="Saxena R.K."/>
            <person name="Ji Y."/>
            <person name="Li M."/>
            <person name="Yan X."/>
            <person name="He Y."/>
            <person name="Liu Y."/>
            <person name="Wang X."/>
            <person name="Xiang C."/>
            <person name="Varshney R.K."/>
            <person name="Ding H."/>
            <person name="Gao S."/>
            <person name="Zong X."/>
        </authorList>
    </citation>
    <scope>NUCLEOTIDE SEQUENCE [LARGE SCALE GENOMIC DNA]</scope>
    <source>
        <strain evidence="2 3">cv. Zhongwan 6</strain>
    </source>
</reference>
<proteinExistence type="predicted"/>
<evidence type="ECO:0000313" key="2">
    <source>
        <dbReference type="EMBL" id="KAI5420060.1"/>
    </source>
</evidence>
<name>A0A9D4XJ45_PEA</name>
<dbReference type="EMBL" id="JAMSHJ010000004">
    <property type="protein sequence ID" value="KAI5420060.1"/>
    <property type="molecule type" value="Genomic_DNA"/>
</dbReference>
<gene>
    <name evidence="2" type="ORF">KIW84_044015</name>
</gene>
<accession>A0A9D4XJ45</accession>
<protein>
    <submittedName>
        <fullName evidence="2">Uncharacterized protein</fullName>
    </submittedName>
</protein>
<dbReference type="Proteomes" id="UP001058974">
    <property type="component" value="Chromosome 4"/>
</dbReference>
<organism evidence="2 3">
    <name type="scientific">Pisum sativum</name>
    <name type="common">Garden pea</name>
    <name type="synonym">Lathyrus oleraceus</name>
    <dbReference type="NCBI Taxonomy" id="3888"/>
    <lineage>
        <taxon>Eukaryota</taxon>
        <taxon>Viridiplantae</taxon>
        <taxon>Streptophyta</taxon>
        <taxon>Embryophyta</taxon>
        <taxon>Tracheophyta</taxon>
        <taxon>Spermatophyta</taxon>
        <taxon>Magnoliopsida</taxon>
        <taxon>eudicotyledons</taxon>
        <taxon>Gunneridae</taxon>
        <taxon>Pentapetalae</taxon>
        <taxon>rosids</taxon>
        <taxon>fabids</taxon>
        <taxon>Fabales</taxon>
        <taxon>Fabaceae</taxon>
        <taxon>Papilionoideae</taxon>
        <taxon>50 kb inversion clade</taxon>
        <taxon>NPAAA clade</taxon>
        <taxon>Hologalegina</taxon>
        <taxon>IRL clade</taxon>
        <taxon>Fabeae</taxon>
        <taxon>Lathyrus</taxon>
    </lineage>
</organism>
<evidence type="ECO:0000313" key="3">
    <source>
        <dbReference type="Proteomes" id="UP001058974"/>
    </source>
</evidence>
<evidence type="ECO:0000256" key="1">
    <source>
        <dbReference type="SAM" id="MobiDB-lite"/>
    </source>
</evidence>
<sequence>MGYFLHGLKSEIQGKVRSLAAMGTMTRARLLQVTRVVEKEMKGGRGTTSQDTMITRQAIHGVFPTWLEIRDSGFGSSTGMGRGGGSDLVYVEDRKKHGSGGRSKSGPNGSKGGRPAQDEKKGPDRQLRVMVVNEGDKDGIDDKLLAVEMEEAECEDEGQLLMMGLCNFNTNHHNHPVKVNPRSSSSDFG</sequence>
<feature type="region of interest" description="Disordered" evidence="1">
    <location>
        <begin position="94"/>
        <end position="127"/>
    </location>
</feature>
<dbReference type="AlphaFoldDB" id="A0A9D4XJ45"/>
<comment type="caution">
    <text evidence="2">The sequence shown here is derived from an EMBL/GenBank/DDBJ whole genome shotgun (WGS) entry which is preliminary data.</text>
</comment>
<feature type="compositionally biased region" description="Basic and acidic residues" evidence="1">
    <location>
        <begin position="116"/>
        <end position="127"/>
    </location>
</feature>
<dbReference type="Gramene" id="Psat04G0401500-T1">
    <property type="protein sequence ID" value="KAI5420060.1"/>
    <property type="gene ID" value="KIW84_044015"/>
</dbReference>
<keyword evidence="3" id="KW-1185">Reference proteome</keyword>